<dbReference type="GO" id="GO:0000981">
    <property type="term" value="F:DNA-binding transcription factor activity, RNA polymerase II-specific"/>
    <property type="evidence" value="ECO:0007669"/>
    <property type="project" value="TreeGrafter"/>
</dbReference>
<feature type="region of interest" description="Disordered" evidence="2">
    <location>
        <begin position="215"/>
        <end position="245"/>
    </location>
</feature>
<keyword evidence="3" id="KW-1185">Reference proteome</keyword>
<reference evidence="4" key="1">
    <citation type="submission" date="2016-11" db="UniProtKB">
        <authorList>
            <consortium name="WormBaseParasite"/>
        </authorList>
    </citation>
    <scope>IDENTIFICATION</scope>
</reference>
<dbReference type="Proteomes" id="UP000095280">
    <property type="component" value="Unplaced"/>
</dbReference>
<protein>
    <submittedName>
        <fullName evidence="4">Homeobox domain-containing protein</fullName>
    </submittedName>
</protein>
<evidence type="ECO:0000256" key="2">
    <source>
        <dbReference type="SAM" id="MobiDB-lite"/>
    </source>
</evidence>
<comment type="subcellular location">
    <subcellularLocation>
        <location evidence="1">Nucleus</location>
    </subcellularLocation>
</comment>
<sequence>MDGLKDIQHWRPQLQQPEVGELLGKLSAPGSGHCSDGGSSQLRRDPSLLAVIKTSQDAAAAAAYRLADDFTLTMPLMPSASKPPPPPPPPMQPLSRPPKLQQIRQLPLSQTGGKPRGDQHTEGVAQRAPDVSTWFANARRRLKKENKMTWMPRNQQGEAEAKQEAEKPHIWSIVDTVTKAEQKPRKPNRPANYLDFQRFRPPRLQAAPVQLPEFGNRRARLLNQHSGGAQLSLPEPPPLTPHGAQ</sequence>
<evidence type="ECO:0000313" key="3">
    <source>
        <dbReference type="Proteomes" id="UP000095280"/>
    </source>
</evidence>
<dbReference type="WBParaSite" id="maker-uti_cns_0001116-snap-gene-0.8-mRNA-1">
    <property type="protein sequence ID" value="maker-uti_cns_0001116-snap-gene-0.8-mRNA-1"/>
    <property type="gene ID" value="maker-uti_cns_0001116-snap-gene-0.8"/>
</dbReference>
<dbReference type="GO" id="GO:0000978">
    <property type="term" value="F:RNA polymerase II cis-regulatory region sequence-specific DNA binding"/>
    <property type="evidence" value="ECO:0007669"/>
    <property type="project" value="TreeGrafter"/>
</dbReference>
<proteinExistence type="predicted"/>
<dbReference type="PANTHER" id="PTHR11211">
    <property type="entry name" value="IROQUOIS-CLASS HOMEODOMAIN PROTEIN IRX"/>
    <property type="match status" value="1"/>
</dbReference>
<feature type="compositionally biased region" description="Basic and acidic residues" evidence="2">
    <location>
        <begin position="159"/>
        <end position="169"/>
    </location>
</feature>
<evidence type="ECO:0000313" key="4">
    <source>
        <dbReference type="WBParaSite" id="maker-uti_cns_0001116-snap-gene-0.8-mRNA-1"/>
    </source>
</evidence>
<evidence type="ECO:0000256" key="1">
    <source>
        <dbReference type="ARBA" id="ARBA00004123"/>
    </source>
</evidence>
<feature type="region of interest" description="Disordered" evidence="2">
    <location>
        <begin position="145"/>
        <end position="199"/>
    </location>
</feature>
<feature type="compositionally biased region" description="Polar residues" evidence="2">
    <location>
        <begin position="102"/>
        <end position="112"/>
    </location>
</feature>
<accession>A0A1I8G7S9</accession>
<dbReference type="GO" id="GO:0005634">
    <property type="term" value="C:nucleus"/>
    <property type="evidence" value="ECO:0007669"/>
    <property type="project" value="UniProtKB-SubCell"/>
</dbReference>
<dbReference type="GO" id="GO:0030182">
    <property type="term" value="P:neuron differentiation"/>
    <property type="evidence" value="ECO:0007669"/>
    <property type="project" value="TreeGrafter"/>
</dbReference>
<feature type="region of interest" description="Disordered" evidence="2">
    <location>
        <begin position="74"/>
        <end position="132"/>
    </location>
</feature>
<feature type="compositionally biased region" description="Pro residues" evidence="2">
    <location>
        <begin position="81"/>
        <end position="96"/>
    </location>
</feature>
<organism evidence="3 4">
    <name type="scientific">Macrostomum lignano</name>
    <dbReference type="NCBI Taxonomy" id="282301"/>
    <lineage>
        <taxon>Eukaryota</taxon>
        <taxon>Metazoa</taxon>
        <taxon>Spiralia</taxon>
        <taxon>Lophotrochozoa</taxon>
        <taxon>Platyhelminthes</taxon>
        <taxon>Rhabditophora</taxon>
        <taxon>Macrostomorpha</taxon>
        <taxon>Macrostomida</taxon>
        <taxon>Macrostomidae</taxon>
        <taxon>Macrostomum</taxon>
    </lineage>
</organism>
<name>A0A1I8G7S9_9PLAT</name>
<dbReference type="AlphaFoldDB" id="A0A1I8G7S9"/>
<dbReference type="PANTHER" id="PTHR11211:SF40">
    <property type="entry name" value="MIRROR, ISOFORM C"/>
    <property type="match status" value="1"/>
</dbReference>
<dbReference type="GO" id="GO:0048468">
    <property type="term" value="P:cell development"/>
    <property type="evidence" value="ECO:0007669"/>
    <property type="project" value="TreeGrafter"/>
</dbReference>
<feature type="compositionally biased region" description="Pro residues" evidence="2">
    <location>
        <begin position="234"/>
        <end position="245"/>
    </location>
</feature>